<accession>A0ABY7G1Q9</accession>
<name>A0ABY7G1Q9_MYAAR</name>
<evidence type="ECO:0000313" key="1">
    <source>
        <dbReference type="EMBL" id="WAR27222.1"/>
    </source>
</evidence>
<keyword evidence="2" id="KW-1185">Reference proteome</keyword>
<dbReference type="EMBL" id="CP111026">
    <property type="protein sequence ID" value="WAR27222.1"/>
    <property type="molecule type" value="Genomic_DNA"/>
</dbReference>
<organism evidence="1 2">
    <name type="scientific">Mya arenaria</name>
    <name type="common">Soft-shell clam</name>
    <dbReference type="NCBI Taxonomy" id="6604"/>
    <lineage>
        <taxon>Eukaryota</taxon>
        <taxon>Metazoa</taxon>
        <taxon>Spiralia</taxon>
        <taxon>Lophotrochozoa</taxon>
        <taxon>Mollusca</taxon>
        <taxon>Bivalvia</taxon>
        <taxon>Autobranchia</taxon>
        <taxon>Heteroconchia</taxon>
        <taxon>Euheterodonta</taxon>
        <taxon>Imparidentia</taxon>
        <taxon>Neoheterodontei</taxon>
        <taxon>Myida</taxon>
        <taxon>Myoidea</taxon>
        <taxon>Myidae</taxon>
        <taxon>Mya</taxon>
    </lineage>
</organism>
<reference evidence="1" key="1">
    <citation type="submission" date="2022-11" db="EMBL/GenBank/DDBJ databases">
        <title>Centuries of genome instability and evolution in soft-shell clam transmissible cancer (bioRxiv).</title>
        <authorList>
            <person name="Hart S.F.M."/>
            <person name="Yonemitsu M.A."/>
            <person name="Giersch R.M."/>
            <person name="Beal B.F."/>
            <person name="Arriagada G."/>
            <person name="Davis B.W."/>
            <person name="Ostrander E.A."/>
            <person name="Goff S.P."/>
            <person name="Metzger M.J."/>
        </authorList>
    </citation>
    <scope>NUCLEOTIDE SEQUENCE</scope>
    <source>
        <strain evidence="1">MELC-2E11</strain>
        <tissue evidence="1">Siphon/mantle</tissue>
    </source>
</reference>
<evidence type="ECO:0000313" key="2">
    <source>
        <dbReference type="Proteomes" id="UP001164746"/>
    </source>
</evidence>
<dbReference type="Proteomes" id="UP001164746">
    <property type="component" value="Chromosome 15"/>
</dbReference>
<protein>
    <submittedName>
        <fullName evidence="1">Uncharacterized protein</fullName>
    </submittedName>
</protein>
<proteinExistence type="predicted"/>
<gene>
    <name evidence="1" type="ORF">MAR_012926</name>
</gene>
<sequence length="206" mass="23746">MARCAQPVTGTRENDLSPSFITLLTHIVEDTSGRVEVNHLYDAYHFEMQESGSSHTASKRATKEMIELIVNQAKNADKDPRGRRWSEGMIKVCLQWYCRSPQSYESFRESQYLIMPSKSTLIQYKNRVRQHVGFDKDMLTWMLDEAKLRNLLPEEYYGGIIIDEMSIKSDIQMCKNGDVIELSGFTDLGEEGNFSNTMRKGKNEKI</sequence>